<accession>A0A5M3W7B7</accession>
<dbReference type="Pfam" id="PF13466">
    <property type="entry name" value="STAS_2"/>
    <property type="match status" value="1"/>
</dbReference>
<organism evidence="2 3">
    <name type="scientific">Acrocarpospora corrugata</name>
    <dbReference type="NCBI Taxonomy" id="35763"/>
    <lineage>
        <taxon>Bacteria</taxon>
        <taxon>Bacillati</taxon>
        <taxon>Actinomycetota</taxon>
        <taxon>Actinomycetes</taxon>
        <taxon>Streptosporangiales</taxon>
        <taxon>Streptosporangiaceae</taxon>
        <taxon>Acrocarpospora</taxon>
    </lineage>
</organism>
<dbReference type="AlphaFoldDB" id="A0A5M3W7B7"/>
<sequence length="115" mass="12635">MTELTVAKTRHRDHWVLALTGELDVLSCPQVRRALDELLAEEEPHAIIDITGLKFCDVAGLRLFVTGTGRFFEAGGWLRLQGVCGTLLRLAELLASRSVLSFADDHTPTALPDAH</sequence>
<keyword evidence="3" id="KW-1185">Reference proteome</keyword>
<feature type="domain" description="STAS" evidence="1">
    <location>
        <begin position="16"/>
        <end position="115"/>
    </location>
</feature>
<dbReference type="OrthoDB" id="9793697at2"/>
<dbReference type="CDD" id="cd07043">
    <property type="entry name" value="STAS_anti-anti-sigma_factors"/>
    <property type="match status" value="1"/>
</dbReference>
<evidence type="ECO:0000259" key="1">
    <source>
        <dbReference type="PROSITE" id="PS50801"/>
    </source>
</evidence>
<dbReference type="EMBL" id="BLAD01000079">
    <property type="protein sequence ID" value="GES04249.1"/>
    <property type="molecule type" value="Genomic_DNA"/>
</dbReference>
<dbReference type="Proteomes" id="UP000334990">
    <property type="component" value="Unassembled WGS sequence"/>
</dbReference>
<dbReference type="InterPro" id="IPR058548">
    <property type="entry name" value="MlaB-like_STAS"/>
</dbReference>
<dbReference type="InterPro" id="IPR002645">
    <property type="entry name" value="STAS_dom"/>
</dbReference>
<evidence type="ECO:0000313" key="2">
    <source>
        <dbReference type="EMBL" id="GES04249.1"/>
    </source>
</evidence>
<dbReference type="PROSITE" id="PS50801">
    <property type="entry name" value="STAS"/>
    <property type="match status" value="1"/>
</dbReference>
<gene>
    <name evidence="2" type="ORF">Acor_63170</name>
</gene>
<name>A0A5M3W7B7_9ACTN</name>
<reference evidence="2 3" key="1">
    <citation type="submission" date="2019-10" db="EMBL/GenBank/DDBJ databases">
        <title>Whole genome shotgun sequence of Acrocarpospora corrugata NBRC 13972.</title>
        <authorList>
            <person name="Ichikawa N."/>
            <person name="Kimura A."/>
            <person name="Kitahashi Y."/>
            <person name="Komaki H."/>
            <person name="Oguchi A."/>
        </authorList>
    </citation>
    <scope>NUCLEOTIDE SEQUENCE [LARGE SCALE GENOMIC DNA]</scope>
    <source>
        <strain evidence="2 3">NBRC 13972</strain>
    </source>
</reference>
<dbReference type="RefSeq" id="WP_155340359.1">
    <property type="nucleotide sequence ID" value="NZ_BAAABN010000020.1"/>
</dbReference>
<protein>
    <recommendedName>
        <fullName evidence="1">STAS domain-containing protein</fullName>
    </recommendedName>
</protein>
<dbReference type="InterPro" id="IPR036513">
    <property type="entry name" value="STAS_dom_sf"/>
</dbReference>
<comment type="caution">
    <text evidence="2">The sequence shown here is derived from an EMBL/GenBank/DDBJ whole genome shotgun (WGS) entry which is preliminary data.</text>
</comment>
<proteinExistence type="predicted"/>
<dbReference type="Gene3D" id="3.30.750.24">
    <property type="entry name" value="STAS domain"/>
    <property type="match status" value="1"/>
</dbReference>
<dbReference type="SUPFAM" id="SSF52091">
    <property type="entry name" value="SpoIIaa-like"/>
    <property type="match status" value="1"/>
</dbReference>
<evidence type="ECO:0000313" key="3">
    <source>
        <dbReference type="Proteomes" id="UP000334990"/>
    </source>
</evidence>